<dbReference type="InterPro" id="IPR006452">
    <property type="entry name" value="Formate_DH_accessory"/>
</dbReference>
<dbReference type="InterPro" id="IPR056796">
    <property type="entry name" value="FdhE_C"/>
</dbReference>
<reference evidence="6 7" key="1">
    <citation type="submission" date="2014-06" db="EMBL/GenBank/DDBJ databases">
        <title>Functional and comparative genomic analyses of the Drosophila gut microbiota identify candidate symbiosis factors.</title>
        <authorList>
            <person name="Newell P.D."/>
            <person name="Chaston J.M."/>
            <person name="Douglas A.E."/>
        </authorList>
    </citation>
    <scope>NUCLEOTIDE SEQUENCE [LARGE SCALE GENOMIC DNA]</scope>
    <source>
        <strain evidence="6 7">DmCS_006</strain>
    </source>
</reference>
<dbReference type="GO" id="GO:0051604">
    <property type="term" value="P:protein maturation"/>
    <property type="evidence" value="ECO:0007669"/>
    <property type="project" value="TreeGrafter"/>
</dbReference>
<comment type="function">
    <text evidence="2">Necessary for formate dehydrogenase activity.</text>
</comment>
<accession>A0A094YWX4</accession>
<dbReference type="InterPro" id="IPR056797">
    <property type="entry name" value="FdhE_central"/>
</dbReference>
<organism evidence="6 7">
    <name type="scientific">Acetobacter tropicalis</name>
    <dbReference type="NCBI Taxonomy" id="104102"/>
    <lineage>
        <taxon>Bacteria</taxon>
        <taxon>Pseudomonadati</taxon>
        <taxon>Pseudomonadota</taxon>
        <taxon>Alphaproteobacteria</taxon>
        <taxon>Acetobacterales</taxon>
        <taxon>Acetobacteraceae</taxon>
        <taxon>Acetobacter</taxon>
    </lineage>
</organism>
<dbReference type="Proteomes" id="UP000029448">
    <property type="component" value="Unassembled WGS sequence"/>
</dbReference>
<dbReference type="GeneID" id="89479786"/>
<dbReference type="RefSeq" id="WP_052051107.1">
    <property type="nucleotide sequence ID" value="NZ_JACAOJ010000062.1"/>
</dbReference>
<evidence type="ECO:0000313" key="7">
    <source>
        <dbReference type="Proteomes" id="UP000029448"/>
    </source>
</evidence>
<dbReference type="HAMAP" id="MF_00611">
    <property type="entry name" value="FdeH"/>
    <property type="match status" value="1"/>
</dbReference>
<dbReference type="PANTHER" id="PTHR37689:SF1">
    <property type="entry name" value="PROTEIN FDHE"/>
    <property type="match status" value="1"/>
</dbReference>
<dbReference type="GO" id="GO:0008199">
    <property type="term" value="F:ferric iron binding"/>
    <property type="evidence" value="ECO:0007669"/>
    <property type="project" value="TreeGrafter"/>
</dbReference>
<dbReference type="CDD" id="cd16341">
    <property type="entry name" value="FdhE"/>
    <property type="match status" value="1"/>
</dbReference>
<feature type="domain" description="FdhE C-terminal" evidence="5">
    <location>
        <begin position="244"/>
        <end position="317"/>
    </location>
</feature>
<evidence type="ECO:0000259" key="4">
    <source>
        <dbReference type="Pfam" id="PF24859"/>
    </source>
</evidence>
<evidence type="ECO:0000256" key="1">
    <source>
        <dbReference type="ARBA" id="ARBA00022490"/>
    </source>
</evidence>
<protein>
    <recommendedName>
        <fullName evidence="2">Protein FdhE homolog</fullName>
    </recommendedName>
</protein>
<evidence type="ECO:0000313" key="6">
    <source>
        <dbReference type="EMBL" id="KGB26490.1"/>
    </source>
</evidence>
<name>A0A094YWX4_9PROT</name>
<evidence type="ECO:0000259" key="5">
    <source>
        <dbReference type="Pfam" id="PF24860"/>
    </source>
</evidence>
<comment type="caution">
    <text evidence="6">The sequence shown here is derived from an EMBL/GenBank/DDBJ whole genome shotgun (WGS) entry which is preliminary data.</text>
</comment>
<dbReference type="Pfam" id="PF24859">
    <property type="entry name" value="FdhE_central"/>
    <property type="match status" value="1"/>
</dbReference>
<dbReference type="Pfam" id="PF24860">
    <property type="entry name" value="FdhE_C"/>
    <property type="match status" value="1"/>
</dbReference>
<feature type="domain" description="FdhE central" evidence="4">
    <location>
        <begin position="205"/>
        <end position="241"/>
    </location>
</feature>
<dbReference type="PATRIC" id="fig|104102.7.peg.114"/>
<comment type="similarity">
    <text evidence="2">Belongs to the FdhE family.</text>
</comment>
<dbReference type="InterPro" id="IPR056774">
    <property type="entry name" value="FdhE_N"/>
</dbReference>
<evidence type="ECO:0000256" key="2">
    <source>
        <dbReference type="HAMAP-Rule" id="MF_00611"/>
    </source>
</evidence>
<keyword evidence="1 2" id="KW-0963">Cytoplasm</keyword>
<dbReference type="InterPro" id="IPR024064">
    <property type="entry name" value="FdhE-like_sf"/>
</dbReference>
<dbReference type="EMBL" id="JOKM01000006">
    <property type="protein sequence ID" value="KGB26490.1"/>
    <property type="molecule type" value="Genomic_DNA"/>
</dbReference>
<dbReference type="AlphaFoldDB" id="A0A094YWX4"/>
<proteinExistence type="inferred from homology"/>
<dbReference type="SUPFAM" id="SSF144020">
    <property type="entry name" value="FdhE-like"/>
    <property type="match status" value="1"/>
</dbReference>
<comment type="subcellular location">
    <subcellularLocation>
        <location evidence="2">Cytoplasm</location>
    </subcellularLocation>
</comment>
<sequence>MTSFFSDIPPLDKTVPGVQAIEPIILPRLAVLYRRRAERLRQLEQQAQTATGEGEPISGREGYLGFAARVVDEQARLLADAPLSAEEAIPVSALLGDGLSGAERPSVAMLARCAYWQEAFRGIVENLSPFMPEPAAAGLVDLMYADRSELAAKAAALMAGDYAAVDAGRSVFLWAALSVFWAQAVALATPHAAQGEVLETGGARCPCCGAPPSGGLVLTGDREGLRYLQCSLCETRWHKVRATCSVCGGTDHVDYWSFETTDAAIQGETCGDCHGYIKIFRQDREPALEVVADDLASLGLDTALEQQDFVRATLNPFAFPV</sequence>
<gene>
    <name evidence="2" type="primary">fdhE</name>
    <name evidence="6" type="ORF">AtDm6_0116</name>
</gene>
<dbReference type="Pfam" id="PF04216">
    <property type="entry name" value="FdhE_N"/>
    <property type="match status" value="1"/>
</dbReference>
<dbReference type="STRING" id="104102.AtDm6_0116"/>
<dbReference type="PANTHER" id="PTHR37689">
    <property type="entry name" value="PROTEIN FDHE"/>
    <property type="match status" value="1"/>
</dbReference>
<dbReference type="Gene3D" id="3.90.1670.10">
    <property type="entry name" value="FdhE-like domain"/>
    <property type="match status" value="1"/>
</dbReference>
<dbReference type="GO" id="GO:0005829">
    <property type="term" value="C:cytosol"/>
    <property type="evidence" value="ECO:0007669"/>
    <property type="project" value="TreeGrafter"/>
</dbReference>
<dbReference type="NCBIfam" id="TIGR01562">
    <property type="entry name" value="FdhE"/>
    <property type="match status" value="1"/>
</dbReference>
<feature type="domain" description="FdhE N-terminal" evidence="3">
    <location>
        <begin position="21"/>
        <end position="189"/>
    </location>
</feature>
<evidence type="ECO:0000259" key="3">
    <source>
        <dbReference type="Pfam" id="PF04216"/>
    </source>
</evidence>
<dbReference type="PIRSF" id="PIRSF018296">
    <property type="entry name" value="Format_dh_formtn"/>
    <property type="match status" value="1"/>
</dbReference>
<keyword evidence="7" id="KW-1185">Reference proteome</keyword>